<evidence type="ECO:0008006" key="2">
    <source>
        <dbReference type="Google" id="ProtNLM"/>
    </source>
</evidence>
<accession>A0AA95H8K6</accession>
<dbReference type="PROSITE" id="PS51257">
    <property type="entry name" value="PROKAR_LIPOPROTEIN"/>
    <property type="match status" value="1"/>
</dbReference>
<proteinExistence type="predicted"/>
<protein>
    <recommendedName>
        <fullName evidence="2">ELWxxDGT repeat-containing protein</fullName>
    </recommendedName>
</protein>
<gene>
    <name evidence="1" type="ORF">QJT80_07310</name>
</gene>
<name>A0AA95H8K6_9GAMM</name>
<evidence type="ECO:0000313" key="1">
    <source>
        <dbReference type="EMBL" id="WGZ92285.1"/>
    </source>
</evidence>
<reference evidence="1" key="2">
    <citation type="submission" date="2023-04" db="EMBL/GenBank/DDBJ databases">
        <authorList>
            <person name="Beletskiy A.V."/>
            <person name="Mardanov A.V."/>
            <person name="Ravin N.V."/>
        </authorList>
    </citation>
    <scope>NUCLEOTIDE SEQUENCE</scope>
    <source>
        <strain evidence="1">GKL-01</strain>
    </source>
</reference>
<dbReference type="AlphaFoldDB" id="A0AA95H8K6"/>
<reference evidence="1" key="1">
    <citation type="journal article" date="2023" name="Int. J. Mol. Sci.">
        <title>Metagenomics Revealed a New Genus 'Candidatus Thiocaldithrix dubininis' gen. nov., sp. nov. and a New Species 'Candidatus Thiothrix putei' sp. nov. in the Family Thiotrichaceae, Some Members of Which Have Traits of Both Na+- and H+-Motive Energetics.</title>
        <authorList>
            <person name="Ravin N.V."/>
            <person name="Muntyan M.S."/>
            <person name="Smolyakov D.D."/>
            <person name="Rudenko T.S."/>
            <person name="Beletsky A.V."/>
            <person name="Mardanov A.V."/>
            <person name="Grabovich M.Y."/>
        </authorList>
    </citation>
    <scope>NUCLEOTIDE SEQUENCE</scope>
    <source>
        <strain evidence="1">GKL-01</strain>
    </source>
</reference>
<dbReference type="EMBL" id="CP124755">
    <property type="protein sequence ID" value="WGZ92285.1"/>
    <property type="molecule type" value="Genomic_DNA"/>
</dbReference>
<dbReference type="KEGG" id="tdu:QJT80_07310"/>
<organism evidence="1">
    <name type="scientific">Candidatus Thiocaldithrix dubininis</name>
    <dbReference type="NCBI Taxonomy" id="3080823"/>
    <lineage>
        <taxon>Bacteria</taxon>
        <taxon>Pseudomonadati</taxon>
        <taxon>Pseudomonadota</taxon>
        <taxon>Gammaproteobacteria</taxon>
        <taxon>Thiotrichales</taxon>
        <taxon>Thiotrichaceae</taxon>
        <taxon>Candidatus Thiocaldithrix</taxon>
    </lineage>
</organism>
<sequence>MRYLVCWLGWLGWFSVLLSACQVPVPQQKPIQLFSGDSRAYGTQLWQTDNTSAGTNINEYLLPLPTADSAPKPLGVIGKLVLFSAFKPETGRELWRTDGSSQGTQLVKDLWQGADSGLENTQVRGIALNEHLLFWSRRSSELQLMRSDGTAQGTQTIASFPVKPDQQINDSNPTLTLFAQQVYFWVNDGQHGLELWRSNGKTAELVIDATQETSGAYAYAPNLLETPQALYFMSPQQRETAVNASPQNLWQITAHTAKPVYTFKPNETVSLLAADAQQLVFLKQVGSQTAWELWKLALANQQAQKIQSLPDSSNDYGIGQAYWFKGQLHWWMEQQNANNTIAWWRSDLSAQGTQRLLQVPYPNGEFKTPPECFSFAQYFYCFTKDGVRPAQLWLSDGTRNGTRKLLQVQDGQYAGDTGNGWSDTPSSYVQLGERIVFTTFAARGREYSQLWSLASSDPEKPQSLGEFADPLLLRPPVHSQAHTLQFISAKQRWQTDGTAAGTRVLGAEPTRLQWQPEPWSGASEQQLLAFETPQAQWLMNNTDTKVGAEPWLLSTQAPFSQLLKDINQAPADSKVAAVNALGNAWYFIVGKQLWFKPEVNAAAQVVTGIPDDEAVEQYNLYPVVVADDAFYFLTQKADTFSVWRAQAGVAQRVSTYKSGFVWLFPAQKGFYVMHNVAQGYRVQHWQHNQLSAEIKETGQDSKGFISLLDTPQGLICLLQPAYNPQQPQGFSELWWQPTATTAPQLINAQFNLGNLAEQALQKTAMHVYTLQELPFDLNKDETQTYQVSRLDFAQKRLVPLTNLPRLGAQSRIKAARHGLYILTDYRAPALWYLADGQTQPVLLKQFNSQQTVDIAQVQGNTLYLNVSPLYDEILISGKKAHSSLWMSQGTAHSTRLIKANVAMDINP</sequence>
<dbReference type="Proteomes" id="UP001300672">
    <property type="component" value="Chromosome"/>
</dbReference>